<evidence type="ECO:0000313" key="1">
    <source>
        <dbReference type="EMBL" id="APA97117.1"/>
    </source>
</evidence>
<accession>A0ABC8ASQ8</accession>
<proteinExistence type="predicted"/>
<gene>
    <name evidence="1" type="ORF">NS506_03061</name>
</gene>
<protein>
    <submittedName>
        <fullName evidence="1">Uncharacterized protein</fullName>
    </submittedName>
</protein>
<dbReference type="EMBL" id="CP017839">
    <property type="protein sequence ID" value="APA97117.1"/>
    <property type="molecule type" value="Genomic_DNA"/>
</dbReference>
<dbReference type="KEGG" id="nsr:NS506_03061"/>
<reference evidence="1 2" key="1">
    <citation type="submission" date="2016-10" db="EMBL/GenBank/DDBJ databases">
        <title>Genome sequence of Nocardia seriolae strain EM150506, isolated from Anguila japonica.</title>
        <authorList>
            <person name="Han H.-J."/>
        </authorList>
    </citation>
    <scope>NUCLEOTIDE SEQUENCE [LARGE SCALE GENOMIC DNA]</scope>
    <source>
        <strain evidence="1 2">EM150506</strain>
    </source>
</reference>
<evidence type="ECO:0000313" key="2">
    <source>
        <dbReference type="Proteomes" id="UP000180166"/>
    </source>
</evidence>
<dbReference type="AlphaFoldDB" id="A0ABC8ASQ8"/>
<organism evidence="1 2">
    <name type="scientific">Nocardia seriolae</name>
    <dbReference type="NCBI Taxonomy" id="37332"/>
    <lineage>
        <taxon>Bacteria</taxon>
        <taxon>Bacillati</taxon>
        <taxon>Actinomycetota</taxon>
        <taxon>Actinomycetes</taxon>
        <taxon>Mycobacteriales</taxon>
        <taxon>Nocardiaceae</taxon>
        <taxon>Nocardia</taxon>
    </lineage>
</organism>
<sequence>MNGGIAIAPKQSCFQTVLPSVDATAMYATY</sequence>
<name>A0ABC8ASQ8_9NOCA</name>
<dbReference type="Proteomes" id="UP000180166">
    <property type="component" value="Chromosome"/>
</dbReference>